<evidence type="ECO:0000256" key="6">
    <source>
        <dbReference type="ARBA" id="ARBA00022989"/>
    </source>
</evidence>
<feature type="transmembrane region" description="Helical" evidence="8">
    <location>
        <begin position="110"/>
        <end position="128"/>
    </location>
</feature>
<name>A0ABW0TRF5_9BACL</name>
<evidence type="ECO:0000256" key="5">
    <source>
        <dbReference type="ARBA" id="ARBA00022692"/>
    </source>
</evidence>
<comment type="caution">
    <text evidence="9">The sequence shown here is derived from an EMBL/GenBank/DDBJ whole genome shotgun (WGS) entry which is preliminary data.</text>
</comment>
<evidence type="ECO:0000256" key="4">
    <source>
        <dbReference type="ARBA" id="ARBA00022544"/>
    </source>
</evidence>
<evidence type="ECO:0000256" key="2">
    <source>
        <dbReference type="ARBA" id="ARBA00007998"/>
    </source>
</evidence>
<feature type="transmembrane region" description="Helical" evidence="8">
    <location>
        <begin position="79"/>
        <end position="104"/>
    </location>
</feature>
<evidence type="ECO:0000313" key="10">
    <source>
        <dbReference type="Proteomes" id="UP001596109"/>
    </source>
</evidence>
<dbReference type="EMBL" id="JBHSNO010000022">
    <property type="protein sequence ID" value="MFC5592082.1"/>
    <property type="molecule type" value="Genomic_DNA"/>
</dbReference>
<keyword evidence="10" id="KW-1185">Reference proteome</keyword>
<dbReference type="InterPro" id="IPR004761">
    <property type="entry name" value="Spore_GerAB"/>
</dbReference>
<feature type="transmembrane region" description="Helical" evidence="8">
    <location>
        <begin position="308"/>
        <end position="330"/>
    </location>
</feature>
<feature type="transmembrane region" description="Helical" evidence="8">
    <location>
        <begin position="215"/>
        <end position="238"/>
    </location>
</feature>
<evidence type="ECO:0000256" key="1">
    <source>
        <dbReference type="ARBA" id="ARBA00004141"/>
    </source>
</evidence>
<dbReference type="PANTHER" id="PTHR34975">
    <property type="entry name" value="SPORE GERMINATION PROTEIN A2"/>
    <property type="match status" value="1"/>
</dbReference>
<evidence type="ECO:0000256" key="8">
    <source>
        <dbReference type="SAM" id="Phobius"/>
    </source>
</evidence>
<dbReference type="RefSeq" id="WP_381440734.1">
    <property type="nucleotide sequence ID" value="NZ_JBHSNO010000022.1"/>
</dbReference>
<reference evidence="10" key="1">
    <citation type="journal article" date="2019" name="Int. J. Syst. Evol. Microbiol.">
        <title>The Global Catalogue of Microorganisms (GCM) 10K type strain sequencing project: providing services to taxonomists for standard genome sequencing and annotation.</title>
        <authorList>
            <consortium name="The Broad Institute Genomics Platform"/>
            <consortium name="The Broad Institute Genome Sequencing Center for Infectious Disease"/>
            <person name="Wu L."/>
            <person name="Ma J."/>
        </authorList>
    </citation>
    <scope>NUCLEOTIDE SEQUENCE [LARGE SCALE GENOMIC DNA]</scope>
    <source>
        <strain evidence="10">CGMCC 4.1434</strain>
    </source>
</reference>
<feature type="transmembrane region" description="Helical" evidence="8">
    <location>
        <begin position="180"/>
        <end position="203"/>
    </location>
</feature>
<keyword evidence="4" id="KW-0309">Germination</keyword>
<proteinExistence type="inferred from homology"/>
<evidence type="ECO:0000256" key="3">
    <source>
        <dbReference type="ARBA" id="ARBA00022448"/>
    </source>
</evidence>
<keyword evidence="5 8" id="KW-0812">Transmembrane</keyword>
<feature type="transmembrane region" description="Helical" evidence="8">
    <location>
        <begin position="342"/>
        <end position="359"/>
    </location>
</feature>
<evidence type="ECO:0000256" key="7">
    <source>
        <dbReference type="ARBA" id="ARBA00023136"/>
    </source>
</evidence>
<protein>
    <submittedName>
        <fullName evidence="9">GerAB/ArcD/ProY family transporter</fullName>
    </submittedName>
</protein>
<comment type="similarity">
    <text evidence="2">Belongs to the amino acid-polyamine-organocation (APC) superfamily. Spore germination protein (SGP) (TC 2.A.3.9) family.</text>
</comment>
<comment type="subcellular location">
    <subcellularLocation>
        <location evidence="1">Membrane</location>
        <topology evidence="1">Multi-pass membrane protein</topology>
    </subcellularLocation>
</comment>
<evidence type="ECO:0000313" key="9">
    <source>
        <dbReference type="EMBL" id="MFC5592082.1"/>
    </source>
</evidence>
<dbReference type="Pfam" id="PF03845">
    <property type="entry name" value="Spore_permease"/>
    <property type="match status" value="1"/>
</dbReference>
<accession>A0ABW0TRF5</accession>
<dbReference type="Proteomes" id="UP001596109">
    <property type="component" value="Unassembled WGS sequence"/>
</dbReference>
<feature type="transmembrane region" description="Helical" evidence="8">
    <location>
        <begin position="265"/>
        <end position="287"/>
    </location>
</feature>
<gene>
    <name evidence="9" type="ORF">ACFPRA_24700</name>
</gene>
<organism evidence="9 10">
    <name type="scientific">Sporosarcina soli</name>
    <dbReference type="NCBI Taxonomy" id="334736"/>
    <lineage>
        <taxon>Bacteria</taxon>
        <taxon>Bacillati</taxon>
        <taxon>Bacillota</taxon>
        <taxon>Bacilli</taxon>
        <taxon>Bacillales</taxon>
        <taxon>Caryophanaceae</taxon>
        <taxon>Sporosarcina</taxon>
    </lineage>
</organism>
<feature type="transmembrane region" description="Helical" evidence="8">
    <location>
        <begin position="32"/>
        <end position="58"/>
    </location>
</feature>
<feature type="transmembrane region" description="Helical" evidence="8">
    <location>
        <begin position="5"/>
        <end position="26"/>
    </location>
</feature>
<dbReference type="PANTHER" id="PTHR34975:SF2">
    <property type="entry name" value="SPORE GERMINATION PROTEIN A2"/>
    <property type="match status" value="1"/>
</dbReference>
<feature type="transmembrane region" description="Helical" evidence="8">
    <location>
        <begin position="140"/>
        <end position="160"/>
    </location>
</feature>
<keyword evidence="6 8" id="KW-1133">Transmembrane helix</keyword>
<keyword evidence="3" id="KW-0813">Transport</keyword>
<keyword evidence="7 8" id="KW-0472">Membrane</keyword>
<sequence length="372" mass="42650">MSRFLFYLILVNMLTNMVALTPRILIAGNNSGTVLALVLALPVGMILTYMIISLFSRFPGQDLPEILKLHAPKWIATPVLLFFALCWYLAGLSTLIIYTFIIFRYLTPEMSIYTIVLTFVFVVTYGILMTTRNILYMSEIVILIVVPFIIFIQIKGFLSPSLKWDYIRIAVMHINHLPDYTAFSTSLFIVIGAANLIIFNRYFTKLKKPSRKGMALLTVVCTFILFTTYFLPIGFGGFDSLKNVLYPWIMTSDSIRMKFGVIERIVFIFIGAYLALSVISMTIHWHVSIQLLSSIFHFKRLKWKTYNLTIPFFVVCFWIVAMFSTAMMTVDSLYKSVEVFDKYFLPILLFLLIGSLLLAKKKGASNCPELKK</sequence>